<evidence type="ECO:0000259" key="6">
    <source>
        <dbReference type="PROSITE" id="PS50097"/>
    </source>
</evidence>
<evidence type="ECO:0000256" key="2">
    <source>
        <dbReference type="ARBA" id="ARBA00022821"/>
    </source>
</evidence>
<comment type="pathway">
    <text evidence="1">Protein modification; protein ubiquitination.</text>
</comment>
<keyword evidence="2" id="KW-0611">Plant defense</keyword>
<evidence type="ECO:0000256" key="3">
    <source>
        <dbReference type="ARBA" id="ARBA00044947"/>
    </source>
</evidence>
<dbReference type="PROSITE" id="PS50297">
    <property type="entry name" value="ANK_REP_REGION"/>
    <property type="match status" value="1"/>
</dbReference>
<evidence type="ECO:0000256" key="5">
    <source>
        <dbReference type="SAM" id="MobiDB-lite"/>
    </source>
</evidence>
<proteinExistence type="inferred from homology"/>
<dbReference type="PANTHER" id="PTHR46475">
    <property type="entry name" value="REGULATORY PROTEIN NPR3"/>
    <property type="match status" value="1"/>
</dbReference>
<dbReference type="PANTHER" id="PTHR46475:SF1">
    <property type="entry name" value="REGULATORY PROTEIN NPR2"/>
    <property type="match status" value="1"/>
</dbReference>
<dbReference type="Pfam" id="PF12313">
    <property type="entry name" value="NPR1_like_C"/>
    <property type="match status" value="2"/>
</dbReference>
<dbReference type="PROSITE" id="PS50097">
    <property type="entry name" value="BTB"/>
    <property type="match status" value="1"/>
</dbReference>
<comment type="caution">
    <text evidence="7">The sequence shown here is derived from an EMBL/GenBank/DDBJ whole genome shotgun (WGS) entry which is preliminary data.</text>
</comment>
<dbReference type="SMART" id="SM00248">
    <property type="entry name" value="ANK"/>
    <property type="match status" value="2"/>
</dbReference>
<dbReference type="Gene3D" id="1.25.40.20">
    <property type="entry name" value="Ankyrin repeat-containing domain"/>
    <property type="match status" value="1"/>
</dbReference>
<dbReference type="Gene3D" id="3.30.710.10">
    <property type="entry name" value="Potassium Channel Kv1.1, Chain A"/>
    <property type="match status" value="1"/>
</dbReference>
<dbReference type="GO" id="GO:0006952">
    <property type="term" value="P:defense response"/>
    <property type="evidence" value="ECO:0007669"/>
    <property type="project" value="UniProtKB-KW"/>
</dbReference>
<gene>
    <name evidence="7" type="ORF">R1flu_020760</name>
</gene>
<dbReference type="InterPro" id="IPR000210">
    <property type="entry name" value="BTB/POZ_dom"/>
</dbReference>
<dbReference type="EMBL" id="JBHFFA010000001">
    <property type="protein sequence ID" value="KAL2652632.1"/>
    <property type="molecule type" value="Genomic_DNA"/>
</dbReference>
<dbReference type="InterPro" id="IPR011333">
    <property type="entry name" value="SKP1/BTB/POZ_sf"/>
</dbReference>
<dbReference type="SMART" id="SM00225">
    <property type="entry name" value="BTB"/>
    <property type="match status" value="1"/>
</dbReference>
<dbReference type="Proteomes" id="UP001605036">
    <property type="component" value="Unassembled WGS sequence"/>
</dbReference>
<dbReference type="Pfam" id="PF12796">
    <property type="entry name" value="Ank_2"/>
    <property type="match status" value="1"/>
</dbReference>
<dbReference type="InterPro" id="IPR021094">
    <property type="entry name" value="NPR1/NIM1-like_C"/>
</dbReference>
<feature type="domain" description="BTB" evidence="6">
    <location>
        <begin position="39"/>
        <end position="112"/>
    </location>
</feature>
<dbReference type="Pfam" id="PF00651">
    <property type="entry name" value="BTB"/>
    <property type="match status" value="1"/>
</dbReference>
<dbReference type="SUPFAM" id="SSF48403">
    <property type="entry name" value="Ankyrin repeat"/>
    <property type="match status" value="1"/>
</dbReference>
<keyword evidence="4" id="KW-0040">ANK repeat</keyword>
<evidence type="ECO:0000256" key="1">
    <source>
        <dbReference type="ARBA" id="ARBA00004906"/>
    </source>
</evidence>
<dbReference type="AlphaFoldDB" id="A0ABD1ZMW4"/>
<dbReference type="InterPro" id="IPR044292">
    <property type="entry name" value="NPR"/>
</dbReference>
<protein>
    <recommendedName>
        <fullName evidence="6">BTB domain-containing protein</fullName>
    </recommendedName>
</protein>
<accession>A0ABD1ZMW4</accession>
<dbReference type="InterPro" id="IPR036770">
    <property type="entry name" value="Ankyrin_rpt-contain_sf"/>
</dbReference>
<comment type="similarity">
    <text evidence="3">Belongs to the plant 'ANKYRIN-BTB/POZ' family. 'NPR1-like' subfamily.</text>
</comment>
<dbReference type="SUPFAM" id="SSF54695">
    <property type="entry name" value="POZ domain"/>
    <property type="match status" value="1"/>
</dbReference>
<evidence type="ECO:0000256" key="4">
    <source>
        <dbReference type="PROSITE-ProRule" id="PRU00023"/>
    </source>
</evidence>
<name>A0ABD1ZMW4_9MARC</name>
<evidence type="ECO:0000313" key="8">
    <source>
        <dbReference type="Proteomes" id="UP001605036"/>
    </source>
</evidence>
<feature type="region of interest" description="Disordered" evidence="5">
    <location>
        <begin position="453"/>
        <end position="477"/>
    </location>
</feature>
<dbReference type="PROSITE" id="PS50088">
    <property type="entry name" value="ANK_REPEAT"/>
    <property type="match status" value="1"/>
</dbReference>
<organism evidence="7 8">
    <name type="scientific">Riccia fluitans</name>
    <dbReference type="NCBI Taxonomy" id="41844"/>
    <lineage>
        <taxon>Eukaryota</taxon>
        <taxon>Viridiplantae</taxon>
        <taxon>Streptophyta</taxon>
        <taxon>Embryophyta</taxon>
        <taxon>Marchantiophyta</taxon>
        <taxon>Marchantiopsida</taxon>
        <taxon>Marchantiidae</taxon>
        <taxon>Marchantiales</taxon>
        <taxon>Ricciaceae</taxon>
        <taxon>Riccia</taxon>
    </lineage>
</organism>
<sequence length="576" mass="64175">MVGSENRTRECPGYSSSLGTCYFQKLGADLEGLLGGLHGDFTVTVQGRAYPLHRCILAARCSFFRKYFQEAQDEEAKTKLELEKVRNLEKVGQEAFIAVVKYVYGGRVRLLGSAVSCWDEGCGHEACYPVVKYVQDYLCTAAVLDLPELKSHAEQHLLALVGKVPGEYLTEITKVAEIHGAQGLYNRCLEDLAKKTNWNYGSLEKALGKELANKVKNLRKMLGLLMPSEDEELLEKQTLCIQQALDLDDVELVQMLLKEGQFSFEDVYGLHYAAGHCDEKIIRELLDLELSNPNAKDRSGYTVLHIACMRRQPEILAGLIARGAKPSDVTPDGRIGSQIVKRLTKKGEGTGDAAEEEAQRARLCLEILEQAETNTNTIYSKSFRDVINMTNSTERELVQKLLYLENRVGLAKVLFPREAQIVMSLAHLESTAEFTGVDKVGVTDKLQASDSTAFLSKGQPPRRFPVPSNKTEVGGPENGIDAALLDRVNALQKAVELGHRFFPRCSAILNKYMDDDMGDIATLDRISPEEQSSKKQRLDELKEILAEAFTKDIADMDKQQEAEAVKKFRVLGLNKF</sequence>
<reference evidence="7 8" key="1">
    <citation type="submission" date="2024-09" db="EMBL/GenBank/DDBJ databases">
        <title>Chromosome-scale assembly of Riccia fluitans.</title>
        <authorList>
            <person name="Paukszto L."/>
            <person name="Sawicki J."/>
            <person name="Karawczyk K."/>
            <person name="Piernik-Szablinska J."/>
            <person name="Szczecinska M."/>
            <person name="Mazdziarz M."/>
        </authorList>
    </citation>
    <scope>NUCLEOTIDE SEQUENCE [LARGE SCALE GENOMIC DNA]</scope>
    <source>
        <strain evidence="7">Rf_01</strain>
        <tissue evidence="7">Aerial parts of the thallus</tissue>
    </source>
</reference>
<keyword evidence="8" id="KW-1185">Reference proteome</keyword>
<feature type="repeat" description="ANK" evidence="4">
    <location>
        <begin position="299"/>
        <end position="331"/>
    </location>
</feature>
<dbReference type="InterPro" id="IPR002110">
    <property type="entry name" value="Ankyrin_rpt"/>
</dbReference>
<evidence type="ECO:0000313" key="7">
    <source>
        <dbReference type="EMBL" id="KAL2652632.1"/>
    </source>
</evidence>